<evidence type="ECO:0008006" key="3">
    <source>
        <dbReference type="Google" id="ProtNLM"/>
    </source>
</evidence>
<dbReference type="EMBL" id="CP001965">
    <property type="protein sequence ID" value="ADE12532.1"/>
    <property type="molecule type" value="Genomic_DNA"/>
</dbReference>
<dbReference type="Proteomes" id="UP000001625">
    <property type="component" value="Chromosome"/>
</dbReference>
<dbReference type="GO" id="GO:0006313">
    <property type="term" value="P:DNA transposition"/>
    <property type="evidence" value="ECO:0007669"/>
    <property type="project" value="InterPro"/>
</dbReference>
<dbReference type="HOGENOM" id="CLU_2773626_0_0_4"/>
<organism evidence="1 2">
    <name type="scientific">Sideroxydans lithotrophicus (strain ES-1)</name>
    <dbReference type="NCBI Taxonomy" id="580332"/>
    <lineage>
        <taxon>Bacteria</taxon>
        <taxon>Pseudomonadati</taxon>
        <taxon>Pseudomonadota</taxon>
        <taxon>Betaproteobacteria</taxon>
        <taxon>Nitrosomonadales</taxon>
        <taxon>Gallionellaceae</taxon>
        <taxon>Sideroxydans</taxon>
    </lineage>
</organism>
<dbReference type="SUPFAM" id="SSF143422">
    <property type="entry name" value="Transposase IS200-like"/>
    <property type="match status" value="1"/>
</dbReference>
<name>D5CLT7_SIDLE</name>
<dbReference type="KEGG" id="slt:Slit_2305"/>
<dbReference type="GO" id="GO:0004803">
    <property type="term" value="F:transposase activity"/>
    <property type="evidence" value="ECO:0007669"/>
    <property type="project" value="InterPro"/>
</dbReference>
<sequence precursor="true">MTNHVHLLVTSERADGIAKMMQSIGQRFWVLNGRIKMRNPFILDVRLRKAKNRAGMAKTRFQPNLVERS</sequence>
<accession>D5CLT7</accession>
<dbReference type="STRING" id="580332.Slit_2305"/>
<dbReference type="AlphaFoldDB" id="D5CLT7"/>
<dbReference type="InterPro" id="IPR036515">
    <property type="entry name" value="Transposase_17_sf"/>
</dbReference>
<evidence type="ECO:0000313" key="1">
    <source>
        <dbReference type="EMBL" id="ADE12532.1"/>
    </source>
</evidence>
<reference evidence="1 2" key="1">
    <citation type="submission" date="2010-03" db="EMBL/GenBank/DDBJ databases">
        <title>Complete sequence of Sideroxydans lithotrophicus ES-1.</title>
        <authorList>
            <consortium name="US DOE Joint Genome Institute"/>
            <person name="Lucas S."/>
            <person name="Copeland A."/>
            <person name="Lapidus A."/>
            <person name="Cheng J.-F."/>
            <person name="Bruce D."/>
            <person name="Goodwin L."/>
            <person name="Pitluck S."/>
            <person name="Munk A.C."/>
            <person name="Detter J.C."/>
            <person name="Han C."/>
            <person name="Tapia R."/>
            <person name="Larimer F."/>
            <person name="Land M."/>
            <person name="Hauser L."/>
            <person name="Kyrpides N."/>
            <person name="Ivanova N."/>
            <person name="Emerson D."/>
            <person name="Woyke T."/>
        </authorList>
    </citation>
    <scope>NUCLEOTIDE SEQUENCE [LARGE SCALE GENOMIC DNA]</scope>
    <source>
        <strain evidence="1 2">ES-1</strain>
    </source>
</reference>
<dbReference type="GO" id="GO:0003677">
    <property type="term" value="F:DNA binding"/>
    <property type="evidence" value="ECO:0007669"/>
    <property type="project" value="InterPro"/>
</dbReference>
<proteinExistence type="predicted"/>
<evidence type="ECO:0000313" key="2">
    <source>
        <dbReference type="Proteomes" id="UP000001625"/>
    </source>
</evidence>
<gene>
    <name evidence="1" type="ordered locus">Slit_2305</name>
</gene>
<keyword evidence="2" id="KW-1185">Reference proteome</keyword>
<protein>
    <recommendedName>
        <fullName evidence="3">Transposase IS200-like domain-containing protein</fullName>
    </recommendedName>
</protein>